<dbReference type="PROSITE" id="PS00705">
    <property type="entry name" value="PROK_CO2_ANHYDRASE_2"/>
    <property type="match status" value="1"/>
</dbReference>
<name>A0A9W8AI16_9FUNG</name>
<keyword evidence="3 7" id="KW-0479">Metal-binding</keyword>
<evidence type="ECO:0000256" key="8">
    <source>
        <dbReference type="RuleBase" id="RU003956"/>
    </source>
</evidence>
<organism evidence="10 11">
    <name type="scientific">Tieghemiomyces parasiticus</name>
    <dbReference type="NCBI Taxonomy" id="78921"/>
    <lineage>
        <taxon>Eukaryota</taxon>
        <taxon>Fungi</taxon>
        <taxon>Fungi incertae sedis</taxon>
        <taxon>Zoopagomycota</taxon>
        <taxon>Kickxellomycotina</taxon>
        <taxon>Dimargaritomycetes</taxon>
        <taxon>Dimargaritales</taxon>
        <taxon>Dimargaritaceae</taxon>
        <taxon>Tieghemiomyces</taxon>
    </lineage>
</organism>
<comment type="cofactor">
    <cofactor evidence="7">
        <name>Zn(2+)</name>
        <dbReference type="ChEBI" id="CHEBI:29105"/>
    </cofactor>
    <text evidence="7">Binds 1 zinc ion per subunit.</text>
</comment>
<keyword evidence="11" id="KW-1185">Reference proteome</keyword>
<evidence type="ECO:0000256" key="1">
    <source>
        <dbReference type="ARBA" id="ARBA00006217"/>
    </source>
</evidence>
<evidence type="ECO:0000256" key="4">
    <source>
        <dbReference type="ARBA" id="ARBA00022833"/>
    </source>
</evidence>
<dbReference type="GO" id="GO:0034599">
    <property type="term" value="P:cellular response to oxidative stress"/>
    <property type="evidence" value="ECO:0007669"/>
    <property type="project" value="TreeGrafter"/>
</dbReference>
<evidence type="ECO:0000256" key="5">
    <source>
        <dbReference type="ARBA" id="ARBA00023239"/>
    </source>
</evidence>
<reference evidence="10" key="1">
    <citation type="submission" date="2022-07" db="EMBL/GenBank/DDBJ databases">
        <title>Phylogenomic reconstructions and comparative analyses of Kickxellomycotina fungi.</title>
        <authorList>
            <person name="Reynolds N.K."/>
            <person name="Stajich J.E."/>
            <person name="Barry K."/>
            <person name="Grigoriev I.V."/>
            <person name="Crous P."/>
            <person name="Smith M.E."/>
        </authorList>
    </citation>
    <scope>NUCLEOTIDE SEQUENCE</scope>
    <source>
        <strain evidence="10">RSA 861</strain>
    </source>
</reference>
<evidence type="ECO:0000256" key="2">
    <source>
        <dbReference type="ARBA" id="ARBA00012925"/>
    </source>
</evidence>
<feature type="signal peptide" evidence="9">
    <location>
        <begin position="1"/>
        <end position="30"/>
    </location>
</feature>
<dbReference type="GO" id="GO:0005737">
    <property type="term" value="C:cytoplasm"/>
    <property type="evidence" value="ECO:0007669"/>
    <property type="project" value="TreeGrafter"/>
</dbReference>
<keyword evidence="5 8" id="KW-0456">Lyase</keyword>
<dbReference type="GO" id="GO:0071244">
    <property type="term" value="P:cellular response to carbon dioxide"/>
    <property type="evidence" value="ECO:0007669"/>
    <property type="project" value="TreeGrafter"/>
</dbReference>
<dbReference type="InterPro" id="IPR015892">
    <property type="entry name" value="Carbonic_anhydrase_CS"/>
</dbReference>
<dbReference type="EMBL" id="JANBPT010000025">
    <property type="protein sequence ID" value="KAJ1929765.1"/>
    <property type="molecule type" value="Genomic_DNA"/>
</dbReference>
<feature type="binding site" evidence="7">
    <location>
        <position position="76"/>
    </location>
    <ligand>
        <name>Zn(2+)</name>
        <dbReference type="ChEBI" id="CHEBI:29105"/>
    </ligand>
</feature>
<sequence length="257" mass="27914">MFPSLTRTALGLGLLCLAQLATLHVPFASALCANEKAIDALLTANGQWATEFQAQNPELAIEISQSQSPKILWYSCMDSRFSPEIITKSNLGDLFVHRSIANVVTMSDLSAMAGLEYAVNVLKVEHIVVSGHTKCGGIHAAMDDHPAGDHLEPWLSPTKRLHQLQLKGYTSDGKLQSQPLPADQQELDLNKFNIRNSLYQLSQSGHVQARWNNATAPPLSLHGLLLDISTRKLEKVLPSAGNATEAEQAYSIPTAAN</sequence>
<dbReference type="GO" id="GO:0008270">
    <property type="term" value="F:zinc ion binding"/>
    <property type="evidence" value="ECO:0007669"/>
    <property type="project" value="UniProtKB-UniRule"/>
</dbReference>
<evidence type="ECO:0000256" key="3">
    <source>
        <dbReference type="ARBA" id="ARBA00022723"/>
    </source>
</evidence>
<evidence type="ECO:0000313" key="10">
    <source>
        <dbReference type="EMBL" id="KAJ1929765.1"/>
    </source>
</evidence>
<feature type="binding site" evidence="7">
    <location>
        <position position="78"/>
    </location>
    <ligand>
        <name>Zn(2+)</name>
        <dbReference type="ChEBI" id="CHEBI:29105"/>
    </ligand>
</feature>
<dbReference type="AlphaFoldDB" id="A0A9W8AI16"/>
<dbReference type="SMART" id="SM00947">
    <property type="entry name" value="Pro_CA"/>
    <property type="match status" value="1"/>
</dbReference>
<keyword evidence="9" id="KW-0732">Signal</keyword>
<evidence type="ECO:0000313" key="11">
    <source>
        <dbReference type="Proteomes" id="UP001150569"/>
    </source>
</evidence>
<dbReference type="GO" id="GO:0004089">
    <property type="term" value="F:carbonate dehydratase activity"/>
    <property type="evidence" value="ECO:0007669"/>
    <property type="project" value="UniProtKB-UniRule"/>
</dbReference>
<comment type="similarity">
    <text evidence="1 8">Belongs to the beta-class carbonic anhydrase family.</text>
</comment>
<feature type="chain" id="PRO_5040990349" description="Carbonic anhydrase" evidence="9">
    <location>
        <begin position="31"/>
        <end position="257"/>
    </location>
</feature>
<dbReference type="InterPro" id="IPR036874">
    <property type="entry name" value="Carbonic_anhydrase_sf"/>
</dbReference>
<dbReference type="EC" id="4.2.1.1" evidence="2 8"/>
<dbReference type="SUPFAM" id="SSF53056">
    <property type="entry name" value="beta-carbonic anhydrase, cab"/>
    <property type="match status" value="1"/>
</dbReference>
<proteinExistence type="inferred from homology"/>
<dbReference type="PANTHER" id="PTHR11002">
    <property type="entry name" value="CARBONIC ANHYDRASE"/>
    <property type="match status" value="1"/>
</dbReference>
<evidence type="ECO:0000256" key="7">
    <source>
        <dbReference type="PIRSR" id="PIRSR601765-1"/>
    </source>
</evidence>
<comment type="function">
    <text evidence="8">Reversible hydration of carbon dioxide.</text>
</comment>
<feature type="binding site" evidence="7">
    <location>
        <position position="135"/>
    </location>
    <ligand>
        <name>Zn(2+)</name>
        <dbReference type="ChEBI" id="CHEBI:29105"/>
    </ligand>
</feature>
<accession>A0A9W8AI16</accession>
<keyword evidence="4 7" id="KW-0862">Zinc</keyword>
<dbReference type="GO" id="GO:0015976">
    <property type="term" value="P:carbon utilization"/>
    <property type="evidence" value="ECO:0007669"/>
    <property type="project" value="InterPro"/>
</dbReference>
<evidence type="ECO:0000256" key="9">
    <source>
        <dbReference type="SAM" id="SignalP"/>
    </source>
</evidence>
<protein>
    <recommendedName>
        <fullName evidence="2 8">Carbonic anhydrase</fullName>
        <ecNumber evidence="2 8">4.2.1.1</ecNumber>
    </recommendedName>
    <alternativeName>
        <fullName evidence="8">Carbonate dehydratase</fullName>
    </alternativeName>
</protein>
<dbReference type="OrthoDB" id="10248475at2759"/>
<evidence type="ECO:0000256" key="6">
    <source>
        <dbReference type="ARBA" id="ARBA00048348"/>
    </source>
</evidence>
<dbReference type="InterPro" id="IPR001765">
    <property type="entry name" value="Carbonic_anhydrase"/>
</dbReference>
<gene>
    <name evidence="10" type="ORF">IWQ60_000917</name>
</gene>
<dbReference type="PANTHER" id="PTHR11002:SF76">
    <property type="entry name" value="CARBONIC ANHYDRASE"/>
    <property type="match status" value="1"/>
</dbReference>
<comment type="catalytic activity">
    <reaction evidence="6 8">
        <text>hydrogencarbonate + H(+) = CO2 + H2O</text>
        <dbReference type="Rhea" id="RHEA:10748"/>
        <dbReference type="ChEBI" id="CHEBI:15377"/>
        <dbReference type="ChEBI" id="CHEBI:15378"/>
        <dbReference type="ChEBI" id="CHEBI:16526"/>
        <dbReference type="ChEBI" id="CHEBI:17544"/>
        <dbReference type="EC" id="4.2.1.1"/>
    </reaction>
</comment>
<dbReference type="Pfam" id="PF00484">
    <property type="entry name" value="Pro_CA"/>
    <property type="match status" value="1"/>
</dbReference>
<comment type="caution">
    <text evidence="10">The sequence shown here is derived from an EMBL/GenBank/DDBJ whole genome shotgun (WGS) entry which is preliminary data.</text>
</comment>
<dbReference type="Proteomes" id="UP001150569">
    <property type="component" value="Unassembled WGS sequence"/>
</dbReference>
<feature type="binding site" evidence="7">
    <location>
        <position position="132"/>
    </location>
    <ligand>
        <name>Zn(2+)</name>
        <dbReference type="ChEBI" id="CHEBI:29105"/>
    </ligand>
</feature>
<dbReference type="Gene3D" id="3.40.1050.10">
    <property type="entry name" value="Carbonic anhydrase"/>
    <property type="match status" value="1"/>
</dbReference>